<reference evidence="1 2" key="1">
    <citation type="submission" date="2018-10" db="EMBL/GenBank/DDBJ databases">
        <title>A high-quality apple genome assembly.</title>
        <authorList>
            <person name="Hu J."/>
        </authorList>
    </citation>
    <scope>NUCLEOTIDE SEQUENCE [LARGE SCALE GENOMIC DNA]</scope>
    <source>
        <strain evidence="2">cv. HFTH1</strain>
        <tissue evidence="1">Young leaf</tissue>
    </source>
</reference>
<evidence type="ECO:0000313" key="2">
    <source>
        <dbReference type="Proteomes" id="UP000290289"/>
    </source>
</evidence>
<gene>
    <name evidence="1" type="ORF">DVH24_028106</name>
</gene>
<dbReference type="AlphaFoldDB" id="A0A498HAC8"/>
<keyword evidence="2" id="KW-1185">Reference proteome</keyword>
<dbReference type="Proteomes" id="UP000290289">
    <property type="component" value="Chromosome 17"/>
</dbReference>
<protein>
    <submittedName>
        <fullName evidence="1">Uncharacterized protein</fullName>
    </submittedName>
</protein>
<name>A0A498HAC8_MALDO</name>
<accession>A0A498HAC8</accession>
<proteinExistence type="predicted"/>
<sequence>MHSPTKISDPCLTNLGGINSLLAMEHSSRVPSTVIWEWMPLTGLLVDQIFLLLLRELRGQHTIMSWLTRLDFLPTDLQNLIHSLSYV</sequence>
<organism evidence="1 2">
    <name type="scientific">Malus domestica</name>
    <name type="common">Apple</name>
    <name type="synonym">Pyrus malus</name>
    <dbReference type="NCBI Taxonomy" id="3750"/>
    <lineage>
        <taxon>Eukaryota</taxon>
        <taxon>Viridiplantae</taxon>
        <taxon>Streptophyta</taxon>
        <taxon>Embryophyta</taxon>
        <taxon>Tracheophyta</taxon>
        <taxon>Spermatophyta</taxon>
        <taxon>Magnoliopsida</taxon>
        <taxon>eudicotyledons</taxon>
        <taxon>Gunneridae</taxon>
        <taxon>Pentapetalae</taxon>
        <taxon>rosids</taxon>
        <taxon>fabids</taxon>
        <taxon>Rosales</taxon>
        <taxon>Rosaceae</taxon>
        <taxon>Amygdaloideae</taxon>
        <taxon>Maleae</taxon>
        <taxon>Malus</taxon>
    </lineage>
</organism>
<comment type="caution">
    <text evidence="1">The sequence shown here is derived from an EMBL/GenBank/DDBJ whole genome shotgun (WGS) entry which is preliminary data.</text>
</comment>
<dbReference type="EMBL" id="RDQH01000343">
    <property type="protein sequence ID" value="RXH67959.1"/>
    <property type="molecule type" value="Genomic_DNA"/>
</dbReference>
<evidence type="ECO:0000313" key="1">
    <source>
        <dbReference type="EMBL" id="RXH67959.1"/>
    </source>
</evidence>